<feature type="compositionally biased region" description="Polar residues" evidence="1">
    <location>
        <begin position="346"/>
        <end position="356"/>
    </location>
</feature>
<keyword evidence="2" id="KW-0732">Signal</keyword>
<feature type="chain" id="PRO_5047082727" description="Peptidase S1 domain-containing protein" evidence="2">
    <location>
        <begin position="25"/>
        <end position="800"/>
    </location>
</feature>
<dbReference type="InterPro" id="IPR001254">
    <property type="entry name" value="Trypsin_dom"/>
</dbReference>
<dbReference type="SMART" id="SM00020">
    <property type="entry name" value="Tryp_SPc"/>
    <property type="match status" value="1"/>
</dbReference>
<feature type="compositionally biased region" description="Polar residues" evidence="1">
    <location>
        <begin position="266"/>
        <end position="282"/>
    </location>
</feature>
<dbReference type="PROSITE" id="PS50240">
    <property type="entry name" value="TRYPSIN_DOM"/>
    <property type="match status" value="1"/>
</dbReference>
<feature type="region of interest" description="Disordered" evidence="1">
    <location>
        <begin position="51"/>
        <end position="108"/>
    </location>
</feature>
<evidence type="ECO:0000313" key="4">
    <source>
        <dbReference type="EMBL" id="CAL8089770.1"/>
    </source>
</evidence>
<proteinExistence type="predicted"/>
<feature type="domain" description="Peptidase S1" evidence="3">
    <location>
        <begin position="531"/>
        <end position="795"/>
    </location>
</feature>
<dbReference type="SUPFAM" id="SSF50494">
    <property type="entry name" value="Trypsin-like serine proteases"/>
    <property type="match status" value="1"/>
</dbReference>
<sequence length="800" mass="88541">MKFLFLKSNYLIFLAVLHTVVVDANRAWGGGNRWRQGGGNSHSWRQQNYQSKYGHNYGHNNHGNSNYFNNGDGHHSNFNQEDGATEYSNVQPNTGLQPPPSKQQDSSLEDALVSFSQIPFQTSCTKPSMGGSAMFELRCILPDTGEDNDCTIRRGILPEGTTAVLKCKAPYYNEKGDARIWICEDGAWKGEFKTFSCSFGPVPVNNPNHKPTFITNDKQTPTSTNNQKPSFNNNNNNQFNKFNHTQVSNQKPTWDKNTFYNKYNQTAPITNQNQKPKPTTTDNNSNNNGNNFKPPYSWNSQTNNHTAEQPVKPKVTEKPVTSSAIDSLFSDLLDQGNDTLEDVEEWSSSLWKQPTSRPVAKPEAPKTEQPSWESQSGGWSGWTPPTTTPTTTTTTTTTTPRPSVLPPVPSGGDDWSTLYSQYSPNSTNATQGRKCPSLSKRTGVQLECLSKSAVPWDPASFLVSQTDCKTPQVVGTEATYKCQQYFEASAGLTIQYRKCKEDGTWTGGENNGFSCALECGKANPVGKIPLITSGEPTYKAQWPWHTALFYRDIREDPTQHAFICGGTLVSKRAILTAAHCVTEYFSNSLKSLTEFRIDLGRYERTIEDEFVQTFTAETIIPHPSYNPYIFDSDIAIIILKSTVTIGFHVRPICYPQTQNSAFEDLHLSDGSVGTVVGFGKNENDKLSDILHMARLKVVNQHDCAESFADTASGSSLTKSTTFCAGLKNGTNVCSGDSGGGIYFPINTGTSSRWYLQGLVSVGIGSQDGTKRCDPTRYSIFTRISPYADWIVRILSENDAL</sequence>
<feature type="compositionally biased region" description="Low complexity" evidence="1">
    <location>
        <begin position="53"/>
        <end position="71"/>
    </location>
</feature>
<dbReference type="InterPro" id="IPR043504">
    <property type="entry name" value="Peptidase_S1_PA_chymotrypsin"/>
</dbReference>
<dbReference type="PRINTS" id="PR00722">
    <property type="entry name" value="CHYMOTRYPSIN"/>
</dbReference>
<accession>A0ABP1Q589</accession>
<dbReference type="Proteomes" id="UP001642540">
    <property type="component" value="Unassembled WGS sequence"/>
</dbReference>
<feature type="region of interest" description="Disordered" evidence="1">
    <location>
        <begin position="266"/>
        <end position="319"/>
    </location>
</feature>
<gene>
    <name evidence="4" type="ORF">ODALV1_LOCUS7471</name>
</gene>
<feature type="compositionally biased region" description="Low complexity" evidence="1">
    <location>
        <begin position="371"/>
        <end position="400"/>
    </location>
</feature>
<evidence type="ECO:0000313" key="5">
    <source>
        <dbReference type="Proteomes" id="UP001642540"/>
    </source>
</evidence>
<name>A0ABP1Q589_9HEXA</name>
<keyword evidence="5" id="KW-1185">Reference proteome</keyword>
<feature type="compositionally biased region" description="Polar residues" evidence="1">
    <location>
        <begin position="214"/>
        <end position="224"/>
    </location>
</feature>
<feature type="region of interest" description="Disordered" evidence="1">
    <location>
        <begin position="340"/>
        <end position="417"/>
    </location>
</feature>
<feature type="compositionally biased region" description="Polar residues" evidence="1">
    <location>
        <begin position="297"/>
        <end position="307"/>
    </location>
</feature>
<dbReference type="InterPro" id="IPR009003">
    <property type="entry name" value="Peptidase_S1_PA"/>
</dbReference>
<comment type="caution">
    <text evidence="4">The sequence shown here is derived from an EMBL/GenBank/DDBJ whole genome shotgun (WGS) entry which is preliminary data.</text>
</comment>
<protein>
    <recommendedName>
        <fullName evidence="3">Peptidase S1 domain-containing protein</fullName>
    </recommendedName>
</protein>
<dbReference type="PANTHER" id="PTHR24260">
    <property type="match status" value="1"/>
</dbReference>
<organism evidence="4 5">
    <name type="scientific">Orchesella dallaii</name>
    <dbReference type="NCBI Taxonomy" id="48710"/>
    <lineage>
        <taxon>Eukaryota</taxon>
        <taxon>Metazoa</taxon>
        <taxon>Ecdysozoa</taxon>
        <taxon>Arthropoda</taxon>
        <taxon>Hexapoda</taxon>
        <taxon>Collembola</taxon>
        <taxon>Entomobryomorpha</taxon>
        <taxon>Entomobryoidea</taxon>
        <taxon>Orchesellidae</taxon>
        <taxon>Orchesellinae</taxon>
        <taxon>Orchesella</taxon>
    </lineage>
</organism>
<dbReference type="EMBL" id="CAXLJM020000023">
    <property type="protein sequence ID" value="CAL8089770.1"/>
    <property type="molecule type" value="Genomic_DNA"/>
</dbReference>
<dbReference type="InterPro" id="IPR018114">
    <property type="entry name" value="TRYPSIN_HIS"/>
</dbReference>
<evidence type="ECO:0000256" key="2">
    <source>
        <dbReference type="SAM" id="SignalP"/>
    </source>
</evidence>
<dbReference type="InterPro" id="IPR001314">
    <property type="entry name" value="Peptidase_S1A"/>
</dbReference>
<evidence type="ECO:0000256" key="1">
    <source>
        <dbReference type="SAM" id="MobiDB-lite"/>
    </source>
</evidence>
<dbReference type="Gene3D" id="2.40.10.10">
    <property type="entry name" value="Trypsin-like serine proteases"/>
    <property type="match status" value="1"/>
</dbReference>
<feature type="region of interest" description="Disordered" evidence="1">
    <location>
        <begin position="214"/>
        <end position="242"/>
    </location>
</feature>
<dbReference type="Pfam" id="PF00089">
    <property type="entry name" value="Trypsin"/>
    <property type="match status" value="1"/>
</dbReference>
<feature type="compositionally biased region" description="Polar residues" evidence="1">
    <location>
        <begin position="76"/>
        <end position="106"/>
    </location>
</feature>
<dbReference type="CDD" id="cd00190">
    <property type="entry name" value="Tryp_SPc"/>
    <property type="match status" value="1"/>
</dbReference>
<reference evidence="4 5" key="1">
    <citation type="submission" date="2024-08" db="EMBL/GenBank/DDBJ databases">
        <authorList>
            <person name="Cucini C."/>
            <person name="Frati F."/>
        </authorList>
    </citation>
    <scope>NUCLEOTIDE SEQUENCE [LARGE SCALE GENOMIC DNA]</scope>
</reference>
<feature type="compositionally biased region" description="Low complexity" evidence="1">
    <location>
        <begin position="225"/>
        <end position="242"/>
    </location>
</feature>
<dbReference type="PANTHER" id="PTHR24260:SF143">
    <property type="entry name" value="SERINE PROTEASE GD-LIKE PROTEIN"/>
    <property type="match status" value="1"/>
</dbReference>
<evidence type="ECO:0000259" key="3">
    <source>
        <dbReference type="PROSITE" id="PS50240"/>
    </source>
</evidence>
<dbReference type="PROSITE" id="PS00134">
    <property type="entry name" value="TRYPSIN_HIS"/>
    <property type="match status" value="1"/>
</dbReference>
<feature type="signal peptide" evidence="2">
    <location>
        <begin position="1"/>
        <end position="24"/>
    </location>
</feature>
<dbReference type="InterPro" id="IPR051333">
    <property type="entry name" value="CLIP_Serine_Protease"/>
</dbReference>